<dbReference type="SUPFAM" id="SSF48179">
    <property type="entry name" value="6-phosphogluconate dehydrogenase C-terminal domain-like"/>
    <property type="match status" value="1"/>
</dbReference>
<dbReference type="PRINTS" id="PR00084">
    <property type="entry name" value="MTLDHDRGNASE"/>
</dbReference>
<dbReference type="Proteomes" id="UP001157910">
    <property type="component" value="Unassembled WGS sequence"/>
</dbReference>
<dbReference type="PANTHER" id="PTHR43362:SF1">
    <property type="entry name" value="MANNITOL DEHYDROGENASE 2-RELATED"/>
    <property type="match status" value="1"/>
</dbReference>
<dbReference type="InterPro" id="IPR008927">
    <property type="entry name" value="6-PGluconate_DH-like_C_sf"/>
</dbReference>
<dbReference type="SUPFAM" id="SSF51735">
    <property type="entry name" value="NAD(P)-binding Rossmann-fold domains"/>
    <property type="match status" value="1"/>
</dbReference>
<evidence type="ECO:0000259" key="3">
    <source>
        <dbReference type="Pfam" id="PF08125"/>
    </source>
</evidence>
<evidence type="ECO:0000313" key="4">
    <source>
        <dbReference type="EMBL" id="SMP67000.1"/>
    </source>
</evidence>
<comment type="caution">
    <text evidence="4">The sequence shown here is derived from an EMBL/GenBank/DDBJ whole genome shotgun (WGS) entry which is preliminary data.</text>
</comment>
<dbReference type="InterPro" id="IPR000669">
    <property type="entry name" value="Mannitol_DH"/>
</dbReference>
<feature type="domain" description="Mannitol dehydrogenase N-terminal" evidence="2">
    <location>
        <begin position="29"/>
        <end position="275"/>
    </location>
</feature>
<evidence type="ECO:0000259" key="2">
    <source>
        <dbReference type="Pfam" id="PF01232"/>
    </source>
</evidence>
<dbReference type="Gene3D" id="3.40.50.720">
    <property type="entry name" value="NAD(P)-binding Rossmann-like Domain"/>
    <property type="match status" value="1"/>
</dbReference>
<dbReference type="EMBL" id="FXUI01000004">
    <property type="protein sequence ID" value="SMP67000.1"/>
    <property type="molecule type" value="Genomic_DNA"/>
</dbReference>
<proteinExistence type="predicted"/>
<dbReference type="InterPro" id="IPR036291">
    <property type="entry name" value="NAD(P)-bd_dom_sf"/>
</dbReference>
<dbReference type="InterPro" id="IPR013131">
    <property type="entry name" value="Mannitol_DH_N"/>
</dbReference>
<name>A0ABY1QFK7_9SPHN</name>
<dbReference type="Pfam" id="PF08125">
    <property type="entry name" value="Mannitol_dh_C"/>
    <property type="match status" value="1"/>
</dbReference>
<accession>A0ABY1QFK7</accession>
<dbReference type="InterPro" id="IPR013328">
    <property type="entry name" value="6PGD_dom2"/>
</dbReference>
<dbReference type="Pfam" id="PF01232">
    <property type="entry name" value="Mannitol_dh"/>
    <property type="match status" value="1"/>
</dbReference>
<keyword evidence="1" id="KW-0560">Oxidoreductase</keyword>
<dbReference type="RefSeq" id="WP_283405907.1">
    <property type="nucleotide sequence ID" value="NZ_FXUI01000004.1"/>
</dbReference>
<sequence>MTRLSQAALTALPEGIAAPRYDRSTVTNGVVHFGPGAFHRAHQAAAFDTLLAHDPRWGLTGISLNSRGVADSLNPQDGLYTLALLDLETSYRVIGSIGRVLTRDDPEAILTALAHHDTRVISSTVTEKGYCLNADGALDLANPAIATDLEAARADDWTPASFTGWLVRGFQVRRHAGLPGVTVLCCDNLTDNGRKLEAAALALAGEIDPDTARWIADNVAFPNAMVDSITPATDAALRTRVAHETGLEDAWPIQRERFTQWVIEDRFAGERPALDVAGVTFASNVRPFETAKLRLLNGAHSSLAYIGLGMGLETVADAMADSTLAAFVERLMRVDIAPSVTPPPGLDLDGYISDVLARFRNPAIRHLLSQIAWDGSQKLPYRLLDTVRDALAAGRSVERLALPIAAWLRFLVRAANEGRTITDPLGPMLLARAGDWRSVLALREVFGDLGSEPRFAHAVAAGLASLEAGQPAPAGV</sequence>
<keyword evidence="5" id="KW-1185">Reference proteome</keyword>
<dbReference type="InterPro" id="IPR013118">
    <property type="entry name" value="Mannitol_DH_C"/>
</dbReference>
<organism evidence="4 5">
    <name type="scientific">Novosphingobium panipatense</name>
    <dbReference type="NCBI Taxonomy" id="428991"/>
    <lineage>
        <taxon>Bacteria</taxon>
        <taxon>Pseudomonadati</taxon>
        <taxon>Pseudomonadota</taxon>
        <taxon>Alphaproteobacteria</taxon>
        <taxon>Sphingomonadales</taxon>
        <taxon>Sphingomonadaceae</taxon>
        <taxon>Novosphingobium</taxon>
    </lineage>
</organism>
<feature type="domain" description="Mannitol dehydrogenase C-terminal" evidence="3">
    <location>
        <begin position="284"/>
        <end position="465"/>
    </location>
</feature>
<gene>
    <name evidence="4" type="ORF">SAMN06296065_104118</name>
</gene>
<dbReference type="PANTHER" id="PTHR43362">
    <property type="entry name" value="MANNITOL DEHYDROGENASE DSF1-RELATED"/>
    <property type="match status" value="1"/>
</dbReference>
<protein>
    <submittedName>
        <fullName evidence="4">Fructuronate reductase</fullName>
    </submittedName>
</protein>
<evidence type="ECO:0000313" key="5">
    <source>
        <dbReference type="Proteomes" id="UP001157910"/>
    </source>
</evidence>
<reference evidence="4 5" key="1">
    <citation type="submission" date="2017-05" db="EMBL/GenBank/DDBJ databases">
        <authorList>
            <person name="Varghese N."/>
            <person name="Submissions S."/>
        </authorList>
    </citation>
    <scope>NUCLEOTIDE SEQUENCE [LARGE SCALE GENOMIC DNA]</scope>
    <source>
        <strain evidence="4 5">SM16</strain>
    </source>
</reference>
<evidence type="ECO:0000256" key="1">
    <source>
        <dbReference type="ARBA" id="ARBA00023002"/>
    </source>
</evidence>
<dbReference type="Gene3D" id="1.10.1040.10">
    <property type="entry name" value="N-(1-d-carboxylethyl)-l-norvaline Dehydrogenase, domain 2"/>
    <property type="match status" value="1"/>
</dbReference>
<dbReference type="InterPro" id="IPR050988">
    <property type="entry name" value="Mannitol_DH/Oxidoreductase"/>
</dbReference>